<evidence type="ECO:0000259" key="5">
    <source>
        <dbReference type="PROSITE" id="PS51078"/>
    </source>
</evidence>
<dbReference type="GO" id="GO:0003677">
    <property type="term" value="F:DNA binding"/>
    <property type="evidence" value="ECO:0007669"/>
    <property type="project" value="UniProtKB-KW"/>
</dbReference>
<feature type="domain" description="HTH iclR-type" evidence="4">
    <location>
        <begin position="10"/>
        <end position="79"/>
    </location>
</feature>
<sequence>MADDKLSYSAPALEKGLDILELLARTGRPMGTRQIAEELGRSKNEIFRMVHVLLGRGYLQREEGGDGLMLSNKLFGLGMQTARARDLVSVAAPIVERFADEVHQAAHLVVAHRGETVIIAAVSGGADMNFSLKLGYRRPLADAHSGLVLMAFQPEAVRQRMISECLMLMRVPLDPTALSAELDEVRKSGAIIHESRDIIGVTDVVCPIVLADGRAVACVTVAAVSRRSSPPNFEAMLARLKIACGEIAHELSGLDSHSS</sequence>
<dbReference type="InterPro" id="IPR014757">
    <property type="entry name" value="Tscrpt_reg_IclR_C"/>
</dbReference>
<dbReference type="Gene3D" id="1.10.10.10">
    <property type="entry name" value="Winged helix-like DNA-binding domain superfamily/Winged helix DNA-binding domain"/>
    <property type="match status" value="1"/>
</dbReference>
<evidence type="ECO:0000256" key="3">
    <source>
        <dbReference type="ARBA" id="ARBA00023163"/>
    </source>
</evidence>
<keyword evidence="2" id="KW-0238">DNA-binding</keyword>
<dbReference type="Proteomes" id="UP000782610">
    <property type="component" value="Unassembled WGS sequence"/>
</dbReference>
<dbReference type="PROSITE" id="PS51077">
    <property type="entry name" value="HTH_ICLR"/>
    <property type="match status" value="1"/>
</dbReference>
<feature type="domain" description="IclR-ED" evidence="5">
    <location>
        <begin position="73"/>
        <end position="253"/>
    </location>
</feature>
<dbReference type="InterPro" id="IPR036388">
    <property type="entry name" value="WH-like_DNA-bd_sf"/>
</dbReference>
<dbReference type="GO" id="GO:0003700">
    <property type="term" value="F:DNA-binding transcription factor activity"/>
    <property type="evidence" value="ECO:0007669"/>
    <property type="project" value="TreeGrafter"/>
</dbReference>
<protein>
    <submittedName>
        <fullName evidence="6">IclR family transcriptional regulator</fullName>
    </submittedName>
</protein>
<evidence type="ECO:0000256" key="2">
    <source>
        <dbReference type="ARBA" id="ARBA00023125"/>
    </source>
</evidence>
<name>A0A933P0A9_9HYPH</name>
<dbReference type="SUPFAM" id="SSF46785">
    <property type="entry name" value="Winged helix' DNA-binding domain"/>
    <property type="match status" value="1"/>
</dbReference>
<evidence type="ECO:0000313" key="6">
    <source>
        <dbReference type="EMBL" id="MBI4924230.1"/>
    </source>
</evidence>
<dbReference type="Gene3D" id="3.30.450.40">
    <property type="match status" value="1"/>
</dbReference>
<dbReference type="Pfam" id="PF01614">
    <property type="entry name" value="IclR_C"/>
    <property type="match status" value="1"/>
</dbReference>
<dbReference type="AlphaFoldDB" id="A0A933P0A9"/>
<dbReference type="PANTHER" id="PTHR30136">
    <property type="entry name" value="HELIX-TURN-HELIX TRANSCRIPTIONAL REGULATOR, ICLR FAMILY"/>
    <property type="match status" value="1"/>
</dbReference>
<dbReference type="SMART" id="SM00346">
    <property type="entry name" value="HTH_ICLR"/>
    <property type="match status" value="1"/>
</dbReference>
<organism evidence="6 7">
    <name type="scientific">Devosia nanyangense</name>
    <dbReference type="NCBI Taxonomy" id="1228055"/>
    <lineage>
        <taxon>Bacteria</taxon>
        <taxon>Pseudomonadati</taxon>
        <taxon>Pseudomonadota</taxon>
        <taxon>Alphaproteobacteria</taxon>
        <taxon>Hyphomicrobiales</taxon>
        <taxon>Devosiaceae</taxon>
        <taxon>Devosia</taxon>
    </lineage>
</organism>
<dbReference type="InterPro" id="IPR029016">
    <property type="entry name" value="GAF-like_dom_sf"/>
</dbReference>
<reference evidence="6" key="1">
    <citation type="submission" date="2020-07" db="EMBL/GenBank/DDBJ databases">
        <title>Huge and variable diversity of episymbiotic CPR bacteria and DPANN archaea in groundwater ecosystems.</title>
        <authorList>
            <person name="He C.Y."/>
            <person name="Keren R."/>
            <person name="Whittaker M."/>
            <person name="Farag I.F."/>
            <person name="Doudna J."/>
            <person name="Cate J.H.D."/>
            <person name="Banfield J.F."/>
        </authorList>
    </citation>
    <scope>NUCLEOTIDE SEQUENCE</scope>
    <source>
        <strain evidence="6">NC_groundwater_1586_Pr3_B-0.1um_66_15</strain>
    </source>
</reference>
<proteinExistence type="predicted"/>
<evidence type="ECO:0000313" key="7">
    <source>
        <dbReference type="Proteomes" id="UP000782610"/>
    </source>
</evidence>
<keyword evidence="3" id="KW-0804">Transcription</keyword>
<evidence type="ECO:0000256" key="1">
    <source>
        <dbReference type="ARBA" id="ARBA00023015"/>
    </source>
</evidence>
<dbReference type="InterPro" id="IPR005471">
    <property type="entry name" value="Tscrpt_reg_IclR_N"/>
</dbReference>
<dbReference type="InterPro" id="IPR036390">
    <property type="entry name" value="WH_DNA-bd_sf"/>
</dbReference>
<dbReference type="GO" id="GO:0045892">
    <property type="term" value="P:negative regulation of DNA-templated transcription"/>
    <property type="evidence" value="ECO:0007669"/>
    <property type="project" value="TreeGrafter"/>
</dbReference>
<gene>
    <name evidence="6" type="ORF">HY834_21040</name>
</gene>
<dbReference type="Pfam" id="PF09339">
    <property type="entry name" value="HTH_IclR"/>
    <property type="match status" value="1"/>
</dbReference>
<dbReference type="PROSITE" id="PS51078">
    <property type="entry name" value="ICLR_ED"/>
    <property type="match status" value="1"/>
</dbReference>
<keyword evidence="1" id="KW-0805">Transcription regulation</keyword>
<dbReference type="PANTHER" id="PTHR30136:SF7">
    <property type="entry name" value="HTH-TYPE TRANSCRIPTIONAL REGULATOR KDGR-RELATED"/>
    <property type="match status" value="1"/>
</dbReference>
<evidence type="ECO:0000259" key="4">
    <source>
        <dbReference type="PROSITE" id="PS51077"/>
    </source>
</evidence>
<dbReference type="InterPro" id="IPR050707">
    <property type="entry name" value="HTH_MetabolicPath_Reg"/>
</dbReference>
<dbReference type="SUPFAM" id="SSF55781">
    <property type="entry name" value="GAF domain-like"/>
    <property type="match status" value="1"/>
</dbReference>
<dbReference type="EMBL" id="JACRAF010000069">
    <property type="protein sequence ID" value="MBI4924230.1"/>
    <property type="molecule type" value="Genomic_DNA"/>
</dbReference>
<accession>A0A933P0A9</accession>
<comment type="caution">
    <text evidence="6">The sequence shown here is derived from an EMBL/GenBank/DDBJ whole genome shotgun (WGS) entry which is preliminary data.</text>
</comment>